<proteinExistence type="predicted"/>
<evidence type="ECO:0000313" key="1">
    <source>
        <dbReference type="EMBL" id="MDY7218535.1"/>
    </source>
</evidence>
<organism evidence="1 2">
    <name type="scientific">Denitrificimonas halotolerans</name>
    <dbReference type="NCBI Taxonomy" id="3098930"/>
    <lineage>
        <taxon>Bacteria</taxon>
        <taxon>Pseudomonadati</taxon>
        <taxon>Pseudomonadota</taxon>
        <taxon>Gammaproteobacteria</taxon>
        <taxon>Pseudomonadales</taxon>
        <taxon>Pseudomonadaceae</taxon>
        <taxon>Denitrificimonas</taxon>
    </lineage>
</organism>
<dbReference type="Proteomes" id="UP001294570">
    <property type="component" value="Unassembled WGS sequence"/>
</dbReference>
<dbReference type="InterPro" id="IPR051162">
    <property type="entry name" value="T4SS_component"/>
</dbReference>
<dbReference type="PANTHER" id="PTHR30121">
    <property type="entry name" value="UNCHARACTERIZED PROTEIN YJGR-RELATED"/>
    <property type="match status" value="1"/>
</dbReference>
<name>A0ABU5GQA3_9GAMM</name>
<protein>
    <submittedName>
        <fullName evidence="1">Conjugative transfer ATPase</fullName>
    </submittedName>
</protein>
<gene>
    <name evidence="1" type="ORF">TOI97_02920</name>
</gene>
<dbReference type="EMBL" id="JAXIVU010000002">
    <property type="protein sequence ID" value="MDY7218535.1"/>
    <property type="molecule type" value="Genomic_DNA"/>
</dbReference>
<accession>A0ABU5GQA3</accession>
<sequence>MLTLFKRNTTADIKLSGEPTRATIADEQKLYDDKHPGFPQYLPWVEYLSDHKCFLLEDGRSVGAVFELRPIGTEGRMPDWLQSVRDMIEDALQDSFKEVEDSPWVIQLFCQDVDSTAEYMGNLEQYIKSRDARKEDSDKAHGTHFTDHYLELMEHHLVAISKPGGLFLDERVTKLPWRGKSRQVYLCLYRWIPERESNSSFVVEPTAQLEQVCERLTGALAGAGVPSKRLDGEGFYNWLMPFFNPKPKGFEHPADFYKAAPYKQTADESADTGLLELPFDHDFAEQLFNSEPISDHEKGYWYFDGLPHRVMVVDRIRKPPIIGQVAGEIATGDGYNALFDQLPEHTMMSLTMLLTPQDILEDRLNRLAKKAIGENLESEQVQDDINSAKDMMGSKHRLYQGSIAFYMRADSEKELEDNSVLLLNKLLGAGLQPVEPADEIAPCNSYIRWLPMVFKPQLDKKLWYSKLMFAQHFTNLAPFWGRTTGTGNPGITFFNRGGAPVTFDPLSRLDRSMNAHALIFGPTGSGKSASLVSLMAQLMAVYRPRLFVVEAGNSFGLLADFFKLMGLSVNKVSLKPGSPVTLAPFADARLLCEPEHQKNIDVNEEPEETDEERDILGELAITAKLMITGGELREIERLNRADESTIRACILEAAQRCTKEQRPVLTEDVIAAFERRADAEEGDLRTRYRDMASAMRLFTQGFDGEMFNRAGSSWPEADVTIVDLATFAREGYEAQMAISYITLMNTVNNIAERDQYTGRDIVMITDEGHMITKNPLVAPYAVKITKMWRKLRAWFWLATQNLADFPGSAETMLNMIEWWICLVMPKQEINDIARFKELTPAQEALLLSANKEPQKYTEGVVLSRNQDFLFRAVPPSLFLALAMTEGEEKRERMILMEEHNCSELEAAFHVAEQIDRARGIQPMPWKHLFSSQTDAACKEVDVEEGLEDACTD</sequence>
<dbReference type="InterPro" id="IPR025955">
    <property type="entry name" value="TraC/Conjuga_ATPase"/>
</dbReference>
<dbReference type="SUPFAM" id="SSF52540">
    <property type="entry name" value="P-loop containing nucleoside triphosphate hydrolases"/>
    <property type="match status" value="1"/>
</dbReference>
<keyword evidence="2" id="KW-1185">Reference proteome</keyword>
<dbReference type="RefSeq" id="WP_321552627.1">
    <property type="nucleotide sequence ID" value="NZ_JAXIVU010000002.1"/>
</dbReference>
<dbReference type="Pfam" id="PF11130">
    <property type="entry name" value="TraC_F_IV"/>
    <property type="match status" value="1"/>
</dbReference>
<evidence type="ECO:0000313" key="2">
    <source>
        <dbReference type="Proteomes" id="UP001294570"/>
    </source>
</evidence>
<dbReference type="Gene3D" id="3.40.50.300">
    <property type="entry name" value="P-loop containing nucleotide triphosphate hydrolases"/>
    <property type="match status" value="2"/>
</dbReference>
<dbReference type="PANTHER" id="PTHR30121:SF6">
    <property type="entry name" value="SLR6007 PROTEIN"/>
    <property type="match status" value="1"/>
</dbReference>
<dbReference type="InterPro" id="IPR027417">
    <property type="entry name" value="P-loop_NTPase"/>
</dbReference>
<dbReference type="InterPro" id="IPR022303">
    <property type="entry name" value="Conjug_Trfer_ATPase"/>
</dbReference>
<dbReference type="NCBIfam" id="TIGR03744">
    <property type="entry name" value="traC_PFL_4706"/>
    <property type="match status" value="1"/>
</dbReference>
<comment type="caution">
    <text evidence="1">The sequence shown here is derived from an EMBL/GenBank/DDBJ whole genome shotgun (WGS) entry which is preliminary data.</text>
</comment>
<reference evidence="1 2" key="1">
    <citation type="submission" date="2023-12" db="EMBL/GenBank/DDBJ databases">
        <title>Denitrificimonas halotolerans sp. nov.,a novel species isolated from landfill leachate.</title>
        <authorList>
            <person name="Wang S."/>
        </authorList>
    </citation>
    <scope>NUCLEOTIDE SEQUENCE [LARGE SCALE GENOMIC DNA]</scope>
    <source>
        <strain evidence="1 2">JX-1</strain>
    </source>
</reference>